<feature type="non-terminal residue" evidence="4">
    <location>
        <position position="1"/>
    </location>
</feature>
<evidence type="ECO:0000256" key="3">
    <source>
        <dbReference type="ARBA" id="ARBA00023065"/>
    </source>
</evidence>
<sequence length="295" mass="34902">LDRMIKSSDITSALKTLMESDLNDYSFDLNNPSDFEDSLNQELLHAYDIIKSISKVSTFNFLYFTFASKYDFHNIKILIKSKYLKKEFSNELISPISTIDVEKLNSAIKDEKYEDIPDSFEFLIKKTFSEYSKYKDPEIIDFVLDKERYIMIFNKIREIEIIEAEELFLKRFIKINIDLNNIINCVRAKIRGEKKAFTKEFLIPEGDFKTENIIEIYDSPLSSWYEKFIYTDYKNIIELGINYFQKNNSLMELEKLRDNFILNFSKIGKYITFGIEPLVGFITAKENDIKNIKII</sequence>
<protein>
    <recommendedName>
        <fullName evidence="5">V-type ATP synthase subunit C</fullName>
    </recommendedName>
</protein>
<dbReference type="EMBL" id="BARV01015296">
    <property type="protein sequence ID" value="GAI29123.1"/>
    <property type="molecule type" value="Genomic_DNA"/>
</dbReference>
<keyword evidence="2" id="KW-0813">Transport</keyword>
<comment type="similarity">
    <text evidence="1">Belongs to the V-ATPase V0D/AC39 subunit family.</text>
</comment>
<dbReference type="InterPro" id="IPR035067">
    <property type="entry name" value="V-type_ATPase_csu/dsu"/>
</dbReference>
<dbReference type="Gene3D" id="1.20.1690.10">
    <property type="entry name" value="V-type ATP synthase subunit C domain"/>
    <property type="match status" value="2"/>
</dbReference>
<dbReference type="Gene3D" id="1.10.132.50">
    <property type="entry name" value="ATP synthase (C/AC39) subunit, domain 3"/>
    <property type="match status" value="1"/>
</dbReference>
<gene>
    <name evidence="4" type="ORF">S06H3_26459</name>
</gene>
<proteinExistence type="inferred from homology"/>
<evidence type="ECO:0000256" key="1">
    <source>
        <dbReference type="ARBA" id="ARBA00006709"/>
    </source>
</evidence>
<dbReference type="AlphaFoldDB" id="X1MCW5"/>
<keyword evidence="3" id="KW-0406">Ion transport</keyword>
<dbReference type="Pfam" id="PF01992">
    <property type="entry name" value="vATP-synt_AC39"/>
    <property type="match status" value="1"/>
</dbReference>
<accession>X1MCW5</accession>
<dbReference type="PANTHER" id="PTHR38682">
    <property type="entry name" value="V-TYPE ATP SYNTHASE SUBUNIT C"/>
    <property type="match status" value="1"/>
</dbReference>
<evidence type="ECO:0000256" key="2">
    <source>
        <dbReference type="ARBA" id="ARBA00022448"/>
    </source>
</evidence>
<feature type="non-terminal residue" evidence="4">
    <location>
        <position position="295"/>
    </location>
</feature>
<dbReference type="SUPFAM" id="SSF103486">
    <property type="entry name" value="V-type ATP synthase subunit C"/>
    <property type="match status" value="1"/>
</dbReference>
<comment type="caution">
    <text evidence="4">The sequence shown here is derived from an EMBL/GenBank/DDBJ whole genome shotgun (WGS) entry which is preliminary data.</text>
</comment>
<dbReference type="InterPro" id="IPR002843">
    <property type="entry name" value="ATPase_V0-cplx_csu/dsu"/>
</dbReference>
<name>X1MCW5_9ZZZZ</name>
<reference evidence="4" key="1">
    <citation type="journal article" date="2014" name="Front. Microbiol.">
        <title>High frequency of phylogenetically diverse reductive dehalogenase-homologous genes in deep subseafloor sedimentary metagenomes.</title>
        <authorList>
            <person name="Kawai M."/>
            <person name="Futagami T."/>
            <person name="Toyoda A."/>
            <person name="Takaki Y."/>
            <person name="Nishi S."/>
            <person name="Hori S."/>
            <person name="Arai W."/>
            <person name="Tsubouchi T."/>
            <person name="Morono Y."/>
            <person name="Uchiyama I."/>
            <person name="Ito T."/>
            <person name="Fujiyama A."/>
            <person name="Inagaki F."/>
            <person name="Takami H."/>
        </authorList>
    </citation>
    <scope>NUCLEOTIDE SEQUENCE</scope>
    <source>
        <strain evidence="4">Expedition CK06-06</strain>
    </source>
</reference>
<dbReference type="InterPro" id="IPR036079">
    <property type="entry name" value="ATPase_csu/dsu_sf"/>
</dbReference>
<dbReference type="InterPro" id="IPR050873">
    <property type="entry name" value="V-ATPase_V0D/AC39_subunit"/>
</dbReference>
<evidence type="ECO:0008006" key="5">
    <source>
        <dbReference type="Google" id="ProtNLM"/>
    </source>
</evidence>
<dbReference type="InterPro" id="IPR044911">
    <property type="entry name" value="V-type_ATPase_csu/dsu_dom_3"/>
</dbReference>
<dbReference type="PANTHER" id="PTHR38682:SF1">
    <property type="entry name" value="V-TYPE ATP SYNTHASE SUBUNIT C"/>
    <property type="match status" value="1"/>
</dbReference>
<dbReference type="GO" id="GO:0046961">
    <property type="term" value="F:proton-transporting ATPase activity, rotational mechanism"/>
    <property type="evidence" value="ECO:0007669"/>
    <property type="project" value="InterPro"/>
</dbReference>
<organism evidence="4">
    <name type="scientific">marine sediment metagenome</name>
    <dbReference type="NCBI Taxonomy" id="412755"/>
    <lineage>
        <taxon>unclassified sequences</taxon>
        <taxon>metagenomes</taxon>
        <taxon>ecological metagenomes</taxon>
    </lineage>
</organism>
<evidence type="ECO:0000313" key="4">
    <source>
        <dbReference type="EMBL" id="GAI29123.1"/>
    </source>
</evidence>